<dbReference type="GO" id="GO:0046839">
    <property type="term" value="P:phospholipid dephosphorylation"/>
    <property type="evidence" value="ECO:0007669"/>
    <property type="project" value="TreeGrafter"/>
</dbReference>
<gene>
    <name evidence="8" type="ORF">CAEBREN_23613</name>
</gene>
<dbReference type="InterPro" id="IPR036938">
    <property type="entry name" value="PAP2/HPO_sf"/>
</dbReference>
<evidence type="ECO:0000256" key="5">
    <source>
        <dbReference type="ARBA" id="ARBA00023136"/>
    </source>
</evidence>
<dbReference type="OMA" id="IICFVEA"/>
<accession>G0MI71</accession>
<dbReference type="STRING" id="135651.G0MI71"/>
<sequence>MSERALRRTTFSGRLLRFKEEEEEEIDRKTAIIKGGIYMTLDIVIVLTVSCSLFLWFSGKGIDPYERPMPCGDTAIQQPFKENTVGLKHLLVITLGSPFLIVALVEGILHYKSKGSNRLAKFFSATTITYLKYLVMYACCTFAMEFLKCYVGRLRPHFISVCKPDWSKVDCSDKESFIDPTELVCTNPNPRKIRTARTSFPSGHTAAAFHVFLFIFIYLRRMARNTGIKEIITVRNILVPLYAIWTVVCAVTRVTDNWHFPTDVLGGVILAIVFIVPAFTNSWTSSEMIYGTRKIQPALDHDKDE</sequence>
<name>G0MI71_CAEBE</name>
<keyword evidence="3 6" id="KW-0812">Transmembrane</keyword>
<dbReference type="EMBL" id="GL379795">
    <property type="protein sequence ID" value="EGT59295.1"/>
    <property type="molecule type" value="Genomic_DNA"/>
</dbReference>
<feature type="transmembrane region" description="Helical" evidence="6">
    <location>
        <begin position="37"/>
        <end position="57"/>
    </location>
</feature>
<keyword evidence="5 6" id="KW-0472">Membrane</keyword>
<dbReference type="HOGENOM" id="CLU_021458_3_2_1"/>
<evidence type="ECO:0000259" key="7">
    <source>
        <dbReference type="SMART" id="SM00014"/>
    </source>
</evidence>
<keyword evidence="4 6" id="KW-1133">Transmembrane helix</keyword>
<dbReference type="eggNOG" id="KOG3030">
    <property type="taxonomic scope" value="Eukaryota"/>
</dbReference>
<dbReference type="Gene3D" id="1.20.144.10">
    <property type="entry name" value="Phosphatidic acid phosphatase type 2/haloperoxidase"/>
    <property type="match status" value="1"/>
</dbReference>
<dbReference type="OrthoDB" id="8907274at2759"/>
<proteinExistence type="inferred from homology"/>
<evidence type="ECO:0000313" key="9">
    <source>
        <dbReference type="Proteomes" id="UP000008068"/>
    </source>
</evidence>
<dbReference type="SMART" id="SM00014">
    <property type="entry name" value="acidPPc"/>
    <property type="match status" value="1"/>
</dbReference>
<dbReference type="FunCoup" id="G0MI71">
    <property type="interactions" value="132"/>
</dbReference>
<evidence type="ECO:0000256" key="1">
    <source>
        <dbReference type="ARBA" id="ARBA00004141"/>
    </source>
</evidence>
<protein>
    <recommendedName>
        <fullName evidence="7">Phosphatidic acid phosphatase type 2/haloperoxidase domain-containing protein</fullName>
    </recommendedName>
</protein>
<dbReference type="Pfam" id="PF01569">
    <property type="entry name" value="PAP2"/>
    <property type="match status" value="1"/>
</dbReference>
<dbReference type="FunFam" id="1.20.144.10:FF:000039">
    <property type="entry name" value="PhosphoLipid PhosPhatase homolog"/>
    <property type="match status" value="1"/>
</dbReference>
<dbReference type="AlphaFoldDB" id="G0MI71"/>
<dbReference type="SUPFAM" id="SSF48317">
    <property type="entry name" value="Acid phosphatase/Vanadium-dependent haloperoxidase"/>
    <property type="match status" value="1"/>
</dbReference>
<evidence type="ECO:0000256" key="6">
    <source>
        <dbReference type="SAM" id="Phobius"/>
    </source>
</evidence>
<dbReference type="PANTHER" id="PTHR10165">
    <property type="entry name" value="LIPID PHOSPHATE PHOSPHATASE"/>
    <property type="match status" value="1"/>
</dbReference>
<feature type="domain" description="Phosphatidic acid phosphatase type 2/haloperoxidase" evidence="7">
    <location>
        <begin position="129"/>
        <end position="279"/>
    </location>
</feature>
<dbReference type="GO" id="GO:0007165">
    <property type="term" value="P:signal transduction"/>
    <property type="evidence" value="ECO:0007669"/>
    <property type="project" value="TreeGrafter"/>
</dbReference>
<feature type="transmembrane region" description="Helical" evidence="6">
    <location>
        <begin position="265"/>
        <end position="284"/>
    </location>
</feature>
<comment type="similarity">
    <text evidence="2">Belongs to the PA-phosphatase related phosphoesterase family.</text>
</comment>
<dbReference type="InterPro" id="IPR043216">
    <property type="entry name" value="PAP-like"/>
</dbReference>
<keyword evidence="9" id="KW-1185">Reference proteome</keyword>
<feature type="transmembrane region" description="Helical" evidence="6">
    <location>
        <begin position="130"/>
        <end position="147"/>
    </location>
</feature>
<evidence type="ECO:0000256" key="3">
    <source>
        <dbReference type="ARBA" id="ARBA00022692"/>
    </source>
</evidence>
<dbReference type="PANTHER" id="PTHR10165:SF174">
    <property type="entry name" value="PHOSPHATIDIC ACID PHOSPHATASE TYPE 2_HALOPEROXIDASE DOMAIN-CONTAINING PROTEIN"/>
    <property type="match status" value="1"/>
</dbReference>
<feature type="transmembrane region" description="Helical" evidence="6">
    <location>
        <begin position="200"/>
        <end position="219"/>
    </location>
</feature>
<feature type="transmembrane region" description="Helical" evidence="6">
    <location>
        <begin position="89"/>
        <end position="109"/>
    </location>
</feature>
<evidence type="ECO:0000313" key="8">
    <source>
        <dbReference type="EMBL" id="EGT59295.1"/>
    </source>
</evidence>
<comment type="subcellular location">
    <subcellularLocation>
        <location evidence="1">Membrane</location>
        <topology evidence="1">Multi-pass membrane protein</topology>
    </subcellularLocation>
</comment>
<feature type="transmembrane region" description="Helical" evidence="6">
    <location>
        <begin position="231"/>
        <end position="253"/>
    </location>
</feature>
<dbReference type="GO" id="GO:0008195">
    <property type="term" value="F:phosphatidate phosphatase activity"/>
    <property type="evidence" value="ECO:0007669"/>
    <property type="project" value="TreeGrafter"/>
</dbReference>
<dbReference type="InParanoid" id="G0MI71"/>
<dbReference type="Proteomes" id="UP000008068">
    <property type="component" value="Unassembled WGS sequence"/>
</dbReference>
<evidence type="ECO:0000256" key="2">
    <source>
        <dbReference type="ARBA" id="ARBA00008816"/>
    </source>
</evidence>
<dbReference type="GO" id="GO:0006644">
    <property type="term" value="P:phospholipid metabolic process"/>
    <property type="evidence" value="ECO:0007669"/>
    <property type="project" value="InterPro"/>
</dbReference>
<organism evidence="9">
    <name type="scientific">Caenorhabditis brenneri</name>
    <name type="common">Nematode worm</name>
    <dbReference type="NCBI Taxonomy" id="135651"/>
    <lineage>
        <taxon>Eukaryota</taxon>
        <taxon>Metazoa</taxon>
        <taxon>Ecdysozoa</taxon>
        <taxon>Nematoda</taxon>
        <taxon>Chromadorea</taxon>
        <taxon>Rhabditida</taxon>
        <taxon>Rhabditina</taxon>
        <taxon>Rhabditomorpha</taxon>
        <taxon>Rhabditoidea</taxon>
        <taxon>Rhabditidae</taxon>
        <taxon>Peloderinae</taxon>
        <taxon>Caenorhabditis</taxon>
    </lineage>
</organism>
<reference evidence="9" key="1">
    <citation type="submission" date="2011-07" db="EMBL/GenBank/DDBJ databases">
        <authorList>
            <consortium name="Caenorhabditis brenneri Sequencing and Analysis Consortium"/>
            <person name="Wilson R.K."/>
        </authorList>
    </citation>
    <scope>NUCLEOTIDE SEQUENCE [LARGE SCALE GENOMIC DNA]</scope>
    <source>
        <strain evidence="9">PB2801</strain>
    </source>
</reference>
<dbReference type="InterPro" id="IPR000326">
    <property type="entry name" value="PAP2/HPO"/>
</dbReference>
<evidence type="ECO:0000256" key="4">
    <source>
        <dbReference type="ARBA" id="ARBA00022989"/>
    </source>
</evidence>
<dbReference type="GO" id="GO:0005886">
    <property type="term" value="C:plasma membrane"/>
    <property type="evidence" value="ECO:0007669"/>
    <property type="project" value="TreeGrafter"/>
</dbReference>